<comment type="caution">
    <text evidence="1">The sequence shown here is derived from an EMBL/GenBank/DDBJ whole genome shotgun (WGS) entry which is preliminary data.</text>
</comment>
<proteinExistence type="predicted"/>
<evidence type="ECO:0000313" key="1">
    <source>
        <dbReference type="EMBL" id="KKM64550.1"/>
    </source>
</evidence>
<gene>
    <name evidence="1" type="ORF">LCGC14_1500330</name>
</gene>
<name>A0A0F9LJZ4_9ZZZZ</name>
<dbReference type="EMBL" id="LAZR01010880">
    <property type="protein sequence ID" value="KKM64550.1"/>
    <property type="molecule type" value="Genomic_DNA"/>
</dbReference>
<accession>A0A0F9LJZ4</accession>
<protein>
    <submittedName>
        <fullName evidence="1">Uncharacterized protein</fullName>
    </submittedName>
</protein>
<dbReference type="AlphaFoldDB" id="A0A0F9LJZ4"/>
<reference evidence="1" key="1">
    <citation type="journal article" date="2015" name="Nature">
        <title>Complex archaea that bridge the gap between prokaryotes and eukaryotes.</title>
        <authorList>
            <person name="Spang A."/>
            <person name="Saw J.H."/>
            <person name="Jorgensen S.L."/>
            <person name="Zaremba-Niedzwiedzka K."/>
            <person name="Martijn J."/>
            <person name="Lind A.E."/>
            <person name="van Eijk R."/>
            <person name="Schleper C."/>
            <person name="Guy L."/>
            <person name="Ettema T.J."/>
        </authorList>
    </citation>
    <scope>NUCLEOTIDE SEQUENCE</scope>
</reference>
<sequence length="103" mass="10464">MPYDVAVAHGSAAPYVTAWPWTPGGGFGAKYADPAVKPPSTGTGVAFCGSTDVAVAHYDDPYVTAWPWTPGGGFGAKYADPAVKPANQVRSVAFCGSTDIAVA</sequence>
<organism evidence="1">
    <name type="scientific">marine sediment metagenome</name>
    <dbReference type="NCBI Taxonomy" id="412755"/>
    <lineage>
        <taxon>unclassified sequences</taxon>
        <taxon>metagenomes</taxon>
        <taxon>ecological metagenomes</taxon>
    </lineage>
</organism>
<feature type="non-terminal residue" evidence="1">
    <location>
        <position position="103"/>
    </location>
</feature>